<dbReference type="GO" id="GO:0006357">
    <property type="term" value="P:regulation of transcription by RNA polymerase II"/>
    <property type="evidence" value="ECO:0000318"/>
    <property type="project" value="GO_Central"/>
</dbReference>
<dbReference type="InterPro" id="IPR058606">
    <property type="entry name" value="HTH_Cic_C"/>
</dbReference>
<evidence type="ECO:0000256" key="3">
    <source>
        <dbReference type="ARBA" id="ARBA00023015"/>
    </source>
</evidence>
<dbReference type="InterPro" id="IPR036910">
    <property type="entry name" value="HMG_box_dom_sf"/>
</dbReference>
<evidence type="ECO:0000256" key="5">
    <source>
        <dbReference type="ARBA" id="ARBA00023163"/>
    </source>
</evidence>
<dbReference type="FunFam" id="1.10.30.10:FF:000010">
    <property type="entry name" value="Capicua transcriptional repressor b"/>
    <property type="match status" value="1"/>
</dbReference>
<dbReference type="EMBL" id="KQ971306">
    <property type="protein sequence ID" value="EFA11573.1"/>
    <property type="molecule type" value="Genomic_DNA"/>
</dbReference>
<dbReference type="Pfam" id="PF16090">
    <property type="entry name" value="DUF4819"/>
    <property type="match status" value="1"/>
</dbReference>
<evidence type="ECO:0000256" key="8">
    <source>
        <dbReference type="SAM" id="MobiDB-lite"/>
    </source>
</evidence>
<feature type="compositionally biased region" description="Polar residues" evidence="8">
    <location>
        <begin position="1191"/>
        <end position="1203"/>
    </location>
</feature>
<dbReference type="STRING" id="7070.D6W6A1"/>
<keyword evidence="5" id="KW-0804">Transcription</keyword>
<organism evidence="10 11">
    <name type="scientific">Tribolium castaneum</name>
    <name type="common">Red flour beetle</name>
    <dbReference type="NCBI Taxonomy" id="7070"/>
    <lineage>
        <taxon>Eukaryota</taxon>
        <taxon>Metazoa</taxon>
        <taxon>Ecdysozoa</taxon>
        <taxon>Arthropoda</taxon>
        <taxon>Hexapoda</taxon>
        <taxon>Insecta</taxon>
        <taxon>Pterygota</taxon>
        <taxon>Neoptera</taxon>
        <taxon>Endopterygota</taxon>
        <taxon>Coleoptera</taxon>
        <taxon>Polyphaga</taxon>
        <taxon>Cucujiformia</taxon>
        <taxon>Tenebrionidae</taxon>
        <taxon>Tenebrionidae incertae sedis</taxon>
        <taxon>Tribolium</taxon>
    </lineage>
</organism>
<feature type="compositionally biased region" description="Polar residues" evidence="8">
    <location>
        <begin position="1076"/>
        <end position="1090"/>
    </location>
</feature>
<feature type="region of interest" description="Disordered" evidence="8">
    <location>
        <begin position="588"/>
        <end position="614"/>
    </location>
</feature>
<dbReference type="GO" id="GO:0000981">
    <property type="term" value="F:DNA-binding transcription factor activity, RNA polymerase II-specific"/>
    <property type="evidence" value="ECO:0000318"/>
    <property type="project" value="GO_Central"/>
</dbReference>
<feature type="region of interest" description="Disordered" evidence="8">
    <location>
        <begin position="245"/>
        <end position="301"/>
    </location>
</feature>
<feature type="compositionally biased region" description="Polar residues" evidence="8">
    <location>
        <begin position="1229"/>
        <end position="1239"/>
    </location>
</feature>
<sequence length="1331" mass="146283">MDMGVRKLPKKRKFDPSELEENTTASYIPVSVVQSAPQATAVDYSCPTNKQNTVDLSEWCDHRVLAKQGDWYYPGVIREARGSNITVELDGKEEKLVHFTNVFDNECYNVIGDASPSKNEVTLGARVCVRQNQQQMFVEGVVFNICNEGQVVRFVVAVIGEKQLKITVKRSELRLLRPPWYDELVEPLIQESITPKLEYFANTTVSPHTPVSACTPQSNGRNYDDYCESEEDELRRGDITFNSEVDAKLSGSSKRSSMHSRGSSSSSITPRSQPTTPRSQATTPHKYKKGDVVSNPNGIRKKFNGKQWRRLCSKDGCTKESQRRGYCSRHLSLKGNSLRSGPAFPRSNSKADGEDTSRDSETSPNCNDRRITGRFDQEETDAANMLVSLGSSRSATPAYSPNHQGSSPHTMQSPITVGSRQNVFMPIISPGLQKINSPGPQGYNTAYHQPLPLRPESVRPIQGVPSVIRLTSSPRQWGPNSTDHQQGVILQQALTTNPPVETENTQIQSGTVLMHSTNASLLPVIVNPTQLLPVLPSASQSVVKKVIPSGTVPQPTPPVIVKTEQVASNLQQNHKDPVIHHAPQPRISVQSHTATSPQFTQTPPRPVAPQPKISTNSQSAFVIPWHSIVPILTACPESNSPPPSELSPPLSAPPVPISATKMDVPDDDAEELIPIPAEEDDDVFENEPTDASLNENSTSKRRTQSLSSLQTPKDNNLVKNKDRIRRPMNAFMIFSKRHRALVHQRHPNQDNRTVSKILGEWWYALGPEQKRKYHELASEVKEAHFKAHPEWKWCNKDRRKSSTGSTRSKLSSTGDSAEVGEVPMSPQPLNSPAPLAEPPRQILPDNPGDVSDDDQMVIIEEPGTVEIDLKCKEKVTDSDSESQSDLEGGENRFSQQRFSPVSKTGTDVTYRPKPIKAIMPTSDSSTKYSPVASSSSLGFHYSPVNPSGVTGFQPTGGAFKQAPQAKSVIQIGDSHQNSQFGSQQPVTVAIFTGQSVCLSNDTERSQPVVVVASTPSEQPVQYVYMPPPFTVSDSNGRNLSVPVQLVSKTSSQADGGKKEFKLAPTPAQLGKAPLQRRQSMAPTTSNNTAQVTSEPSVPLPPPPTSESSTQDCLVSPIPKKSLFKRNKEDGMDKVLDQVNFEKKFCSLPQFKPEECQSPSAISSSSPGLFAYKKRNLSLTNRSSVDEESESETPQSVPKSSSSLKPAVFFGPDFNVDNVREMNEMGEGSSPRTPRTPGTSKESEKGHRKILEQRRQLVMQLFHEHTYFPSAQATSNFQSQHSDIFPSKASLQLKIREVRQKVMARNNSTPHSANSQSSPVTPAEPLNVSSSS</sequence>
<evidence type="ECO:0000256" key="4">
    <source>
        <dbReference type="ARBA" id="ARBA00023125"/>
    </source>
</evidence>
<dbReference type="InterPro" id="IPR052412">
    <property type="entry name" value="CC-Dev_Transcription_Reg"/>
</dbReference>
<reference evidence="10 11" key="1">
    <citation type="journal article" date="2008" name="Nature">
        <title>The genome of the model beetle and pest Tribolium castaneum.</title>
        <authorList>
            <consortium name="Tribolium Genome Sequencing Consortium"/>
            <person name="Richards S."/>
            <person name="Gibbs R.A."/>
            <person name="Weinstock G.M."/>
            <person name="Brown S.J."/>
            <person name="Denell R."/>
            <person name="Beeman R.W."/>
            <person name="Gibbs R."/>
            <person name="Beeman R.W."/>
            <person name="Brown S.J."/>
            <person name="Bucher G."/>
            <person name="Friedrich M."/>
            <person name="Grimmelikhuijzen C.J."/>
            <person name="Klingler M."/>
            <person name="Lorenzen M."/>
            <person name="Richards S."/>
            <person name="Roth S."/>
            <person name="Schroder R."/>
            <person name="Tautz D."/>
            <person name="Zdobnov E.M."/>
            <person name="Muzny D."/>
            <person name="Gibbs R.A."/>
            <person name="Weinstock G.M."/>
            <person name="Attaway T."/>
            <person name="Bell S."/>
            <person name="Buhay C.J."/>
            <person name="Chandrabose M.N."/>
            <person name="Chavez D."/>
            <person name="Clerk-Blankenburg K.P."/>
            <person name="Cree A."/>
            <person name="Dao M."/>
            <person name="Davis C."/>
            <person name="Chacko J."/>
            <person name="Dinh H."/>
            <person name="Dugan-Rocha S."/>
            <person name="Fowler G."/>
            <person name="Garner T.T."/>
            <person name="Garnes J."/>
            <person name="Gnirke A."/>
            <person name="Hawes A."/>
            <person name="Hernandez J."/>
            <person name="Hines S."/>
            <person name="Holder M."/>
            <person name="Hume J."/>
            <person name="Jhangiani S.N."/>
            <person name="Joshi V."/>
            <person name="Khan Z.M."/>
            <person name="Jackson L."/>
            <person name="Kovar C."/>
            <person name="Kowis A."/>
            <person name="Lee S."/>
            <person name="Lewis L.R."/>
            <person name="Margolis J."/>
            <person name="Morgan M."/>
            <person name="Nazareth L.V."/>
            <person name="Nguyen N."/>
            <person name="Okwuonu G."/>
            <person name="Parker D."/>
            <person name="Richards S."/>
            <person name="Ruiz S.J."/>
            <person name="Santibanez J."/>
            <person name="Savard J."/>
            <person name="Scherer S.E."/>
            <person name="Schneider B."/>
            <person name="Sodergren E."/>
            <person name="Tautz D."/>
            <person name="Vattahil S."/>
            <person name="Villasana D."/>
            <person name="White C.S."/>
            <person name="Wright R."/>
            <person name="Park Y."/>
            <person name="Beeman R.W."/>
            <person name="Lord J."/>
            <person name="Oppert B."/>
            <person name="Lorenzen M."/>
            <person name="Brown S."/>
            <person name="Wang L."/>
            <person name="Savard J."/>
            <person name="Tautz D."/>
            <person name="Richards S."/>
            <person name="Weinstock G."/>
            <person name="Gibbs R.A."/>
            <person name="Liu Y."/>
            <person name="Worley K."/>
            <person name="Weinstock G."/>
            <person name="Elsik C.G."/>
            <person name="Reese J.T."/>
            <person name="Elhaik E."/>
            <person name="Landan G."/>
            <person name="Graur D."/>
            <person name="Arensburger P."/>
            <person name="Atkinson P."/>
            <person name="Beeman R.W."/>
            <person name="Beidler J."/>
            <person name="Brown S.J."/>
            <person name="Demuth J.P."/>
            <person name="Drury D.W."/>
            <person name="Du Y.Z."/>
            <person name="Fujiwara H."/>
            <person name="Lorenzen M."/>
            <person name="Maselli V."/>
            <person name="Osanai M."/>
            <person name="Park Y."/>
            <person name="Robertson H.M."/>
            <person name="Tu Z."/>
            <person name="Wang J.J."/>
            <person name="Wang S."/>
            <person name="Richards S."/>
            <person name="Song H."/>
            <person name="Zhang L."/>
            <person name="Sodergren E."/>
            <person name="Werner D."/>
            <person name="Stanke M."/>
            <person name="Morgenstern B."/>
            <person name="Solovyev V."/>
            <person name="Kosarev P."/>
            <person name="Brown G."/>
            <person name="Chen H.C."/>
            <person name="Ermolaeva O."/>
            <person name="Hlavina W."/>
            <person name="Kapustin Y."/>
            <person name="Kiryutin B."/>
            <person name="Kitts P."/>
            <person name="Maglott D."/>
            <person name="Pruitt K."/>
            <person name="Sapojnikov V."/>
            <person name="Souvorov A."/>
            <person name="Mackey A.J."/>
            <person name="Waterhouse R.M."/>
            <person name="Wyder S."/>
            <person name="Zdobnov E.M."/>
            <person name="Zdobnov E.M."/>
            <person name="Wyder S."/>
            <person name="Kriventseva E.V."/>
            <person name="Kadowaki T."/>
            <person name="Bork P."/>
            <person name="Aranda M."/>
            <person name="Bao R."/>
            <person name="Beermann A."/>
            <person name="Berns N."/>
            <person name="Bolognesi R."/>
            <person name="Bonneton F."/>
            <person name="Bopp D."/>
            <person name="Brown S.J."/>
            <person name="Bucher G."/>
            <person name="Butts T."/>
            <person name="Chaumot A."/>
            <person name="Denell R.E."/>
            <person name="Ferrier D.E."/>
            <person name="Friedrich M."/>
            <person name="Gordon C.M."/>
            <person name="Jindra M."/>
            <person name="Klingler M."/>
            <person name="Lan Q."/>
            <person name="Lattorff H.M."/>
            <person name="Laudet V."/>
            <person name="von Levetsow C."/>
            <person name="Liu Z."/>
            <person name="Lutz R."/>
            <person name="Lynch J.A."/>
            <person name="da Fonseca R.N."/>
            <person name="Posnien N."/>
            <person name="Reuter R."/>
            <person name="Roth S."/>
            <person name="Savard J."/>
            <person name="Schinko J.B."/>
            <person name="Schmitt C."/>
            <person name="Schoppmeier M."/>
            <person name="Schroder R."/>
            <person name="Shippy T.D."/>
            <person name="Simonnet F."/>
            <person name="Marques-Souza H."/>
            <person name="Tautz D."/>
            <person name="Tomoyasu Y."/>
            <person name="Trauner J."/>
            <person name="Van der Zee M."/>
            <person name="Vervoort M."/>
            <person name="Wittkopp N."/>
            <person name="Wimmer E.A."/>
            <person name="Yang X."/>
            <person name="Jones A.K."/>
            <person name="Sattelle D.B."/>
            <person name="Ebert P.R."/>
            <person name="Nelson D."/>
            <person name="Scott J.G."/>
            <person name="Beeman R.W."/>
            <person name="Muthukrishnan S."/>
            <person name="Kramer K.J."/>
            <person name="Arakane Y."/>
            <person name="Beeman R.W."/>
            <person name="Zhu Q."/>
            <person name="Hogenkamp D."/>
            <person name="Dixit R."/>
            <person name="Oppert B."/>
            <person name="Jiang H."/>
            <person name="Zou Z."/>
            <person name="Marshall J."/>
            <person name="Elpidina E."/>
            <person name="Vinokurov K."/>
            <person name="Oppert C."/>
            <person name="Zou Z."/>
            <person name="Evans J."/>
            <person name="Lu Z."/>
            <person name="Zhao P."/>
            <person name="Sumathipala N."/>
            <person name="Altincicek B."/>
            <person name="Vilcinskas A."/>
            <person name="Williams M."/>
            <person name="Hultmark D."/>
            <person name="Hetru C."/>
            <person name="Jiang H."/>
            <person name="Grimmelikhuijzen C.J."/>
            <person name="Hauser F."/>
            <person name="Cazzamali G."/>
            <person name="Williamson M."/>
            <person name="Park Y."/>
            <person name="Li B."/>
            <person name="Tanaka Y."/>
            <person name="Predel R."/>
            <person name="Neupert S."/>
            <person name="Schachtner J."/>
            <person name="Verleyen P."/>
            <person name="Raible F."/>
            <person name="Bork P."/>
            <person name="Friedrich M."/>
            <person name="Walden K.K."/>
            <person name="Robertson H.M."/>
            <person name="Angeli S."/>
            <person name="Foret S."/>
            <person name="Bucher G."/>
            <person name="Schuetz S."/>
            <person name="Maleszka R."/>
            <person name="Wimmer E.A."/>
            <person name="Beeman R.W."/>
            <person name="Lorenzen M."/>
            <person name="Tomoyasu Y."/>
            <person name="Miller S.C."/>
            <person name="Grossmann D."/>
            <person name="Bucher G."/>
        </authorList>
    </citation>
    <scope>NUCLEOTIDE SEQUENCE [LARGE SCALE GENOMIC DNA]</scope>
    <source>
        <strain evidence="10 11">Georgia GA2</strain>
    </source>
</reference>
<dbReference type="Pfam" id="PF00505">
    <property type="entry name" value="HMG_box"/>
    <property type="match status" value="1"/>
</dbReference>
<evidence type="ECO:0000256" key="6">
    <source>
        <dbReference type="ARBA" id="ARBA00023242"/>
    </source>
</evidence>
<feature type="region of interest" description="Disordered" evidence="8">
    <location>
        <begin position="636"/>
        <end position="662"/>
    </location>
</feature>
<dbReference type="SUPFAM" id="SSF47095">
    <property type="entry name" value="HMG-box"/>
    <property type="match status" value="1"/>
</dbReference>
<dbReference type="GO" id="GO:0005634">
    <property type="term" value="C:nucleus"/>
    <property type="evidence" value="ECO:0000318"/>
    <property type="project" value="GO_Central"/>
</dbReference>
<feature type="domain" description="HMG box" evidence="9">
    <location>
        <begin position="724"/>
        <end position="792"/>
    </location>
</feature>
<dbReference type="InParanoid" id="D6W6A1"/>
<dbReference type="Proteomes" id="UP000007266">
    <property type="component" value="Linkage group 1"/>
</dbReference>
<dbReference type="Pfam" id="PF25981">
    <property type="entry name" value="HTH_Cic_C"/>
    <property type="match status" value="1"/>
</dbReference>
<dbReference type="CDD" id="cd21990">
    <property type="entry name" value="HMG-box_CIC-like"/>
    <property type="match status" value="1"/>
</dbReference>
<name>D6W6A1_TRICA</name>
<evidence type="ECO:0000259" key="9">
    <source>
        <dbReference type="PROSITE" id="PS50118"/>
    </source>
</evidence>
<dbReference type="eggNOG" id="KOG2746">
    <property type="taxonomic scope" value="Eukaryota"/>
</dbReference>
<feature type="region of interest" description="Disordered" evidence="8">
    <location>
        <begin position="1302"/>
        <end position="1331"/>
    </location>
</feature>
<dbReference type="InterPro" id="IPR009071">
    <property type="entry name" value="HMG_box_dom"/>
</dbReference>
<feature type="compositionally biased region" description="Polar residues" evidence="8">
    <location>
        <begin position="588"/>
        <end position="602"/>
    </location>
</feature>
<feature type="compositionally biased region" description="Low complexity" evidence="8">
    <location>
        <begin position="250"/>
        <end position="279"/>
    </location>
</feature>
<feature type="compositionally biased region" description="Pro residues" evidence="8">
    <location>
        <begin position="825"/>
        <end position="837"/>
    </location>
</feature>
<dbReference type="Gene3D" id="1.10.30.10">
    <property type="entry name" value="High mobility group box domain"/>
    <property type="match status" value="1"/>
</dbReference>
<evidence type="ECO:0000256" key="7">
    <source>
        <dbReference type="PROSITE-ProRule" id="PRU00267"/>
    </source>
</evidence>
<dbReference type="OrthoDB" id="10051111at2759"/>
<evidence type="ECO:0000313" key="10">
    <source>
        <dbReference type="EMBL" id="EFA11573.1"/>
    </source>
</evidence>
<evidence type="ECO:0000256" key="1">
    <source>
        <dbReference type="ARBA" id="ARBA00022491"/>
    </source>
</evidence>
<feature type="region of interest" description="Disordered" evidence="8">
    <location>
        <begin position="1222"/>
        <end position="1247"/>
    </location>
</feature>
<dbReference type="PANTHER" id="PTHR13059:SF13">
    <property type="entry name" value="PROTEIN CAPICUA HOMOLOG"/>
    <property type="match status" value="1"/>
</dbReference>
<keyword evidence="3" id="KW-0805">Transcription regulation</keyword>
<feature type="compositionally biased region" description="Polar residues" evidence="8">
    <location>
        <begin position="704"/>
        <end position="715"/>
    </location>
</feature>
<proteinExistence type="predicted"/>
<keyword evidence="11" id="KW-1185">Reference proteome</keyword>
<feature type="compositionally biased region" description="Basic and acidic residues" evidence="8">
    <location>
        <begin position="349"/>
        <end position="377"/>
    </location>
</feature>
<feature type="DNA-binding region" description="HMG box" evidence="7">
    <location>
        <begin position="724"/>
        <end position="792"/>
    </location>
</feature>
<protein>
    <submittedName>
        <fullName evidence="10">Capicua</fullName>
    </submittedName>
</protein>
<evidence type="ECO:0000256" key="2">
    <source>
        <dbReference type="ARBA" id="ARBA00022553"/>
    </source>
</evidence>
<feature type="compositionally biased region" description="Polar residues" evidence="8">
    <location>
        <begin position="1304"/>
        <end position="1319"/>
    </location>
</feature>
<feature type="region of interest" description="Disordered" evidence="8">
    <location>
        <begin position="1048"/>
        <end position="1117"/>
    </location>
</feature>
<dbReference type="SMART" id="SM00398">
    <property type="entry name" value="HMG"/>
    <property type="match status" value="1"/>
</dbReference>
<keyword evidence="2" id="KW-0597">Phosphoprotein</keyword>
<dbReference type="InterPro" id="IPR058607">
    <property type="entry name" value="HMG-box_Cic-like"/>
</dbReference>
<feature type="compositionally biased region" description="Polar residues" evidence="8">
    <location>
        <begin position="921"/>
        <end position="932"/>
    </location>
</feature>
<feature type="region of interest" description="Disordered" evidence="8">
    <location>
        <begin position="1180"/>
        <end position="1208"/>
    </location>
</feature>
<dbReference type="OMA" id="LGSWGWE"/>
<feature type="region of interest" description="Disordered" evidence="8">
    <location>
        <begin position="392"/>
        <end position="411"/>
    </location>
</feature>
<reference evidence="10 11" key="2">
    <citation type="journal article" date="2010" name="Nucleic Acids Res.">
        <title>BeetleBase in 2010: revisions to provide comprehensive genomic information for Tribolium castaneum.</title>
        <authorList>
            <person name="Kim H.S."/>
            <person name="Murphy T."/>
            <person name="Xia J."/>
            <person name="Caragea D."/>
            <person name="Park Y."/>
            <person name="Beeman R.W."/>
            <person name="Lorenzen M.D."/>
            <person name="Butcher S."/>
            <person name="Manak J.R."/>
            <person name="Brown S.J."/>
        </authorList>
    </citation>
    <scope>GENOME REANNOTATION</scope>
    <source>
        <strain evidence="10 11">Georgia GA2</strain>
    </source>
</reference>
<keyword evidence="4 7" id="KW-0238">DNA-binding</keyword>
<feature type="compositionally biased region" description="Low complexity" evidence="8">
    <location>
        <begin position="802"/>
        <end position="813"/>
    </location>
</feature>
<feature type="compositionally biased region" description="Basic and acidic residues" evidence="8">
    <location>
        <begin position="867"/>
        <end position="877"/>
    </location>
</feature>
<feature type="region of interest" description="Disordered" evidence="8">
    <location>
        <begin position="332"/>
        <end position="379"/>
    </location>
</feature>
<gene>
    <name evidence="10" type="primary">AUGUSTUS-3.0.2_04697</name>
    <name evidence="10" type="ORF">TcasGA2_TC004697</name>
</gene>
<dbReference type="PROSITE" id="PS50118">
    <property type="entry name" value="HMG_BOX_2"/>
    <property type="match status" value="1"/>
</dbReference>
<feature type="compositionally biased region" description="Acidic residues" evidence="8">
    <location>
        <begin position="878"/>
        <end position="888"/>
    </location>
</feature>
<accession>D6W6A1</accession>
<keyword evidence="6 7" id="KW-0539">Nucleus</keyword>
<feature type="compositionally biased region" description="Pro residues" evidence="8">
    <location>
        <begin position="639"/>
        <end position="656"/>
    </location>
</feature>
<dbReference type="GO" id="GO:0000977">
    <property type="term" value="F:RNA polymerase II transcription regulatory region sequence-specific DNA binding"/>
    <property type="evidence" value="ECO:0000318"/>
    <property type="project" value="GO_Central"/>
</dbReference>
<dbReference type="PhylomeDB" id="D6W6A1"/>
<dbReference type="InterPro" id="IPR032147">
    <property type="entry name" value="Cic_dom"/>
</dbReference>
<dbReference type="HOGENOM" id="CLU_242270_0_0_1"/>
<feature type="region of interest" description="Disordered" evidence="8">
    <location>
        <begin position="676"/>
        <end position="715"/>
    </location>
</feature>
<feature type="compositionally biased region" description="Acidic residues" evidence="8">
    <location>
        <begin position="676"/>
        <end position="688"/>
    </location>
</feature>
<feature type="region of interest" description="Disordered" evidence="8">
    <location>
        <begin position="796"/>
        <end position="932"/>
    </location>
</feature>
<dbReference type="PANTHER" id="PTHR13059">
    <property type="entry name" value="HMG-BOX TRANSCRIPTION FACTOR BBX"/>
    <property type="match status" value="1"/>
</dbReference>
<feature type="compositionally biased region" description="Polar residues" evidence="8">
    <location>
        <begin position="892"/>
        <end position="907"/>
    </location>
</feature>
<keyword evidence="1" id="KW-0678">Repressor</keyword>
<evidence type="ECO:0000313" key="11">
    <source>
        <dbReference type="Proteomes" id="UP000007266"/>
    </source>
</evidence>